<dbReference type="RefSeq" id="WP_136835185.1">
    <property type="nucleotide sequence ID" value="NZ_SWBQ01000002.1"/>
</dbReference>
<comment type="caution">
    <text evidence="1">The sequence shown here is derived from an EMBL/GenBank/DDBJ whole genome shotgun (WGS) entry which is preliminary data.</text>
</comment>
<proteinExistence type="predicted"/>
<sequence>MLDTEPYFVRNKSGEKDRSLIRDIEILKRCGNFNSTDSTFLKGPILGVLMLEQVNAGKPATYRTIVDFFTEFRKSSRYRDFEYGLSLYKKIGQKRIDLKTWDADQELFVRMGFTVNDLNDFKSFIAKPEHADLTYMSALTKYMTEIEAMSVDK</sequence>
<reference evidence="1 2" key="1">
    <citation type="submission" date="2019-04" db="EMBL/GenBank/DDBJ databases">
        <title>Pedobacter sp. RP-3-15 sp. nov., isolated from Arctic soil.</title>
        <authorList>
            <person name="Dahal R.H."/>
            <person name="Kim D.-U."/>
        </authorList>
    </citation>
    <scope>NUCLEOTIDE SEQUENCE [LARGE SCALE GENOMIC DNA]</scope>
    <source>
        <strain evidence="1 2">RP-3-15</strain>
    </source>
</reference>
<accession>A0A4U1CKX1</accession>
<dbReference type="EMBL" id="SWBQ01000002">
    <property type="protein sequence ID" value="TKC06911.1"/>
    <property type="molecule type" value="Genomic_DNA"/>
</dbReference>
<dbReference type="Proteomes" id="UP000307244">
    <property type="component" value="Unassembled WGS sequence"/>
</dbReference>
<organism evidence="1 2">
    <name type="scientific">Pedobacter frigoris</name>
    <dbReference type="NCBI Taxonomy" id="2571272"/>
    <lineage>
        <taxon>Bacteria</taxon>
        <taxon>Pseudomonadati</taxon>
        <taxon>Bacteroidota</taxon>
        <taxon>Sphingobacteriia</taxon>
        <taxon>Sphingobacteriales</taxon>
        <taxon>Sphingobacteriaceae</taxon>
        <taxon>Pedobacter</taxon>
    </lineage>
</organism>
<name>A0A4U1CKX1_9SPHI</name>
<gene>
    <name evidence="1" type="ORF">FA047_06470</name>
</gene>
<keyword evidence="2" id="KW-1185">Reference proteome</keyword>
<evidence type="ECO:0000313" key="1">
    <source>
        <dbReference type="EMBL" id="TKC06911.1"/>
    </source>
</evidence>
<evidence type="ECO:0000313" key="2">
    <source>
        <dbReference type="Proteomes" id="UP000307244"/>
    </source>
</evidence>
<dbReference type="AlphaFoldDB" id="A0A4U1CKX1"/>
<protein>
    <submittedName>
        <fullName evidence="1">Uncharacterized protein</fullName>
    </submittedName>
</protein>
<dbReference type="OrthoDB" id="764378at2"/>